<dbReference type="AlphaFoldDB" id="A0A4R4NW34"/>
<keyword evidence="3" id="KW-1185">Reference proteome</keyword>
<sequence>MLADGRLPTGGHTQSAGLEPAVRAGLG</sequence>
<reference evidence="2 3" key="1">
    <citation type="submission" date="2019-03" db="EMBL/GenBank/DDBJ databases">
        <title>Draft genome sequences of novel Actinobacteria.</title>
        <authorList>
            <person name="Sahin N."/>
            <person name="Ay H."/>
            <person name="Saygin H."/>
        </authorList>
    </citation>
    <scope>NUCLEOTIDE SEQUENCE [LARGE SCALE GENOMIC DNA]</scope>
    <source>
        <strain evidence="2 3">JCM 30547</strain>
    </source>
</reference>
<dbReference type="EMBL" id="SMKA01000511">
    <property type="protein sequence ID" value="TDC13735.1"/>
    <property type="molecule type" value="Genomic_DNA"/>
</dbReference>
<evidence type="ECO:0000313" key="3">
    <source>
        <dbReference type="Proteomes" id="UP000295075"/>
    </source>
</evidence>
<proteinExistence type="predicted"/>
<dbReference type="Gene3D" id="1.10.4190.10">
    <property type="entry name" value="Urease accessory protein UreF"/>
    <property type="match status" value="1"/>
</dbReference>
<name>A0A4R4NW34_9ACTN</name>
<accession>A0A4R4NW34</accession>
<protein>
    <submittedName>
        <fullName evidence="2">Urease accessory protein UreF</fullName>
    </submittedName>
</protein>
<evidence type="ECO:0000313" key="2">
    <source>
        <dbReference type="EMBL" id="TDC13735.1"/>
    </source>
</evidence>
<evidence type="ECO:0000256" key="1">
    <source>
        <dbReference type="SAM" id="MobiDB-lite"/>
    </source>
</evidence>
<dbReference type="Proteomes" id="UP000295075">
    <property type="component" value="Unassembled WGS sequence"/>
</dbReference>
<feature type="non-terminal residue" evidence="2">
    <location>
        <position position="27"/>
    </location>
</feature>
<gene>
    <name evidence="2" type="ORF">E1261_44670</name>
</gene>
<organism evidence="2 3">
    <name type="scientific">Kribbella albertanoniae</name>
    <dbReference type="NCBI Taxonomy" id="1266829"/>
    <lineage>
        <taxon>Bacteria</taxon>
        <taxon>Bacillati</taxon>
        <taxon>Actinomycetota</taxon>
        <taxon>Actinomycetes</taxon>
        <taxon>Propionibacteriales</taxon>
        <taxon>Kribbellaceae</taxon>
        <taxon>Kribbella</taxon>
    </lineage>
</organism>
<feature type="region of interest" description="Disordered" evidence="1">
    <location>
        <begin position="1"/>
        <end position="27"/>
    </location>
</feature>
<comment type="caution">
    <text evidence="2">The sequence shown here is derived from an EMBL/GenBank/DDBJ whole genome shotgun (WGS) entry which is preliminary data.</text>
</comment>
<dbReference type="InterPro" id="IPR038277">
    <property type="entry name" value="UreF_sf"/>
</dbReference>